<dbReference type="Proteomes" id="UP000653099">
    <property type="component" value="Unassembled WGS sequence"/>
</dbReference>
<evidence type="ECO:0000313" key="2">
    <source>
        <dbReference type="EMBL" id="GGJ07709.1"/>
    </source>
</evidence>
<dbReference type="EMBL" id="BMOC01000009">
    <property type="protein sequence ID" value="GGJ07709.1"/>
    <property type="molecule type" value="Genomic_DNA"/>
</dbReference>
<evidence type="ECO:0000256" key="1">
    <source>
        <dbReference type="SAM" id="MobiDB-lite"/>
    </source>
</evidence>
<feature type="region of interest" description="Disordered" evidence="1">
    <location>
        <begin position="18"/>
        <end position="57"/>
    </location>
</feature>
<evidence type="ECO:0000313" key="3">
    <source>
        <dbReference type="Proteomes" id="UP000653099"/>
    </source>
</evidence>
<reference evidence="2" key="1">
    <citation type="journal article" date="2014" name="Int. J. Syst. Evol. Microbiol.">
        <title>Complete genome sequence of Corynebacterium casei LMG S-19264T (=DSM 44701T), isolated from a smear-ripened cheese.</title>
        <authorList>
            <consortium name="US DOE Joint Genome Institute (JGI-PGF)"/>
            <person name="Walter F."/>
            <person name="Albersmeier A."/>
            <person name="Kalinowski J."/>
            <person name="Ruckert C."/>
        </authorList>
    </citation>
    <scope>NUCLEOTIDE SEQUENCE</scope>
    <source>
        <strain evidence="2">JCM 14359</strain>
    </source>
</reference>
<keyword evidence="3" id="KW-1185">Reference proteome</keyword>
<gene>
    <name evidence="2" type="ORF">GCM10008995_17030</name>
</gene>
<proteinExistence type="predicted"/>
<reference evidence="2" key="2">
    <citation type="submission" date="2020-09" db="EMBL/GenBank/DDBJ databases">
        <authorList>
            <person name="Sun Q."/>
            <person name="Ohkuma M."/>
        </authorList>
    </citation>
    <scope>NUCLEOTIDE SEQUENCE</scope>
    <source>
        <strain evidence="2">JCM 14359</strain>
    </source>
</reference>
<organism evidence="2 3">
    <name type="scientific">Halobellus salinus</name>
    <dbReference type="NCBI Taxonomy" id="931585"/>
    <lineage>
        <taxon>Archaea</taxon>
        <taxon>Methanobacteriati</taxon>
        <taxon>Methanobacteriota</taxon>
        <taxon>Stenosarchaea group</taxon>
        <taxon>Halobacteria</taxon>
        <taxon>Halobacteriales</taxon>
        <taxon>Haloferacaceae</taxon>
        <taxon>Halobellus</taxon>
    </lineage>
</organism>
<comment type="caution">
    <text evidence="2">The sequence shown here is derived from an EMBL/GenBank/DDBJ whole genome shotgun (WGS) entry which is preliminary data.</text>
</comment>
<sequence>MHTEADPWVCRLCEYEEPRDSQADAAMATQDGQRDDGAPADAPSDPRPPLATRRRSA</sequence>
<protein>
    <submittedName>
        <fullName evidence="2">Uncharacterized protein</fullName>
    </submittedName>
</protein>
<dbReference type="AlphaFoldDB" id="A0A830EQQ4"/>
<accession>A0A830EQQ4</accession>
<name>A0A830EQQ4_9EURY</name>